<protein>
    <submittedName>
        <fullName evidence="1">Uncharacterized protein</fullName>
    </submittedName>
</protein>
<name>F6CYI7_MARPP</name>
<dbReference type="EMBL" id="CP002771">
    <property type="protein sequence ID" value="AEF54596.1"/>
    <property type="molecule type" value="Genomic_DNA"/>
</dbReference>
<dbReference type="HOGENOM" id="CLU_962436_0_0_6"/>
<dbReference type="OrthoDB" id="1230907at2"/>
<evidence type="ECO:0000313" key="1">
    <source>
        <dbReference type="EMBL" id="AEF54596.1"/>
    </source>
</evidence>
<dbReference type="KEGG" id="mpc:Mar181_1555"/>
<accession>F6CYI7</accession>
<dbReference type="Proteomes" id="UP000009230">
    <property type="component" value="Chromosome"/>
</dbReference>
<keyword evidence="2" id="KW-1185">Reference proteome</keyword>
<dbReference type="AlphaFoldDB" id="F6CYI7"/>
<proteinExistence type="predicted"/>
<reference evidence="1 2" key="1">
    <citation type="journal article" date="2012" name="Stand. Genomic Sci.">
        <title>Complete genome sequence of Marinomonas posidonica type strain (IVIA-Po-181(T)).</title>
        <authorList>
            <person name="Lucas-Elio P."/>
            <person name="Goodwin L."/>
            <person name="Woyke T."/>
            <person name="Pitluck S."/>
            <person name="Nolan M."/>
            <person name="Kyrpides N.C."/>
            <person name="Detter J.C."/>
            <person name="Copeland A."/>
            <person name="Lu M."/>
            <person name="Bruce D."/>
            <person name="Detter C."/>
            <person name="Tapia R."/>
            <person name="Han S."/>
            <person name="Land M.L."/>
            <person name="Ivanova N."/>
            <person name="Mikhailova N."/>
            <person name="Johnston A.W."/>
            <person name="Sanchez-Amat A."/>
        </authorList>
    </citation>
    <scope>NUCLEOTIDE SEQUENCE [LARGE SCALE GENOMIC DNA]</scope>
    <source>
        <strain evidence="2">CECT 7376 / NCIMB 14433 / IVIA-Po-181</strain>
    </source>
</reference>
<organism evidence="1 2">
    <name type="scientific">Marinomonas posidonica (strain CECT 7376 / NCIMB 14433 / IVIA-Po-181)</name>
    <dbReference type="NCBI Taxonomy" id="491952"/>
    <lineage>
        <taxon>Bacteria</taxon>
        <taxon>Pseudomonadati</taxon>
        <taxon>Pseudomonadota</taxon>
        <taxon>Gammaproteobacteria</taxon>
        <taxon>Oceanospirillales</taxon>
        <taxon>Oceanospirillaceae</taxon>
        <taxon>Marinomonas</taxon>
    </lineage>
</organism>
<evidence type="ECO:0000313" key="2">
    <source>
        <dbReference type="Proteomes" id="UP000009230"/>
    </source>
</evidence>
<gene>
    <name evidence="1" type="ordered locus">Mar181_1555</name>
</gene>
<dbReference type="RefSeq" id="WP_013796071.1">
    <property type="nucleotide sequence ID" value="NC_015559.1"/>
</dbReference>
<sequence>MPTINVTVPLTPSYNSAYNHLVVIESESINLSIDLKEGTHTYTSSYQTVGTLKYFAVPRLEAAIRFTYTYNSSEDVLEVYGNDFVAADKSTCLLTKPAKSNQICYQHTYKNDLAPCGKNPNWNYSLQYTPGLPSLLTNTIRSANEKIIAAAKSVCKIVRIHTPPPQLDTIEDTHKWMNMHSEDGAFLGVYDPEKEYPEGTLMTNHIESTWGGVVFFNKNEHIANVIGSTPDPKLPGSKPWIELWERQFGLEDECTSHNWASGNAFPCNDHDKKNSRWSCYFRASSETYA</sequence>